<proteinExistence type="predicted"/>
<comment type="caution">
    <text evidence="3">The sequence shown here is derived from an EMBL/GenBank/DDBJ whole genome shotgun (WGS) entry which is preliminary data.</text>
</comment>
<gene>
    <name evidence="3" type="ORF">DXB72_02635</name>
</gene>
<dbReference type="InterPro" id="IPR046097">
    <property type="entry name" value="DUF6033"/>
</dbReference>
<accession>A0A3E5ARD1</accession>
<evidence type="ECO:0000256" key="2">
    <source>
        <dbReference type="SAM" id="MobiDB-lite"/>
    </source>
</evidence>
<name>A0A3E5ARD1_9FIRM</name>
<evidence type="ECO:0000313" key="3">
    <source>
        <dbReference type="EMBL" id="RGN25628.1"/>
    </source>
</evidence>
<feature type="coiled-coil region" evidence="1">
    <location>
        <begin position="170"/>
        <end position="229"/>
    </location>
</feature>
<keyword evidence="1" id="KW-0175">Coiled coil</keyword>
<evidence type="ECO:0000256" key="1">
    <source>
        <dbReference type="SAM" id="Coils"/>
    </source>
</evidence>
<feature type="compositionally biased region" description="Basic and acidic residues" evidence="2">
    <location>
        <begin position="22"/>
        <end position="49"/>
    </location>
</feature>
<dbReference type="Proteomes" id="UP000260970">
    <property type="component" value="Unassembled WGS sequence"/>
</dbReference>
<protein>
    <submittedName>
        <fullName evidence="3">Uncharacterized protein</fullName>
    </submittedName>
</protein>
<dbReference type="AlphaFoldDB" id="A0A3E5ARD1"/>
<evidence type="ECO:0000313" key="4">
    <source>
        <dbReference type="Proteomes" id="UP000260970"/>
    </source>
</evidence>
<feature type="region of interest" description="Disordered" evidence="2">
    <location>
        <begin position="1"/>
        <end position="49"/>
    </location>
</feature>
<feature type="compositionally biased region" description="Polar residues" evidence="2">
    <location>
        <begin position="1"/>
        <end position="21"/>
    </location>
</feature>
<organism evidence="3 4">
    <name type="scientific">Agathobacter rectalis</name>
    <dbReference type="NCBI Taxonomy" id="39491"/>
    <lineage>
        <taxon>Bacteria</taxon>
        <taxon>Bacillati</taxon>
        <taxon>Bacillota</taxon>
        <taxon>Clostridia</taxon>
        <taxon>Lachnospirales</taxon>
        <taxon>Lachnospiraceae</taxon>
        <taxon>Agathobacter</taxon>
    </lineage>
</organism>
<sequence length="249" mass="28354">MNVNTTATTYGNYQNNYQTSGTDKRNETTKSTKTTETKKSSVESLGEKNLSRAAQKVLKDLRGSRNDMDFYVADFENGDNAKDILSRSDKEFTVIFSKEEMEKMASNSKYYAEKMHSIQGALRMSEEINAQFGFERAFGKTTEIGNSIDSDMKITKFGISFNSDGSTSFFAQLEKTSENQKDYLEKIQEKKAAEKKEAKKKERSTQVNIKRATVEANSKEELLDKIKNIEWDSIKPEDNKIGSRFDFSI</sequence>
<reference evidence="3 4" key="1">
    <citation type="submission" date="2018-08" db="EMBL/GenBank/DDBJ databases">
        <title>A genome reference for cultivated species of the human gut microbiota.</title>
        <authorList>
            <person name="Zou Y."/>
            <person name="Xue W."/>
            <person name="Luo G."/>
        </authorList>
    </citation>
    <scope>NUCLEOTIDE SEQUENCE [LARGE SCALE GENOMIC DNA]</scope>
    <source>
        <strain evidence="3 4">OM05-6AA</strain>
    </source>
</reference>
<dbReference type="EMBL" id="QSUG01000002">
    <property type="protein sequence ID" value="RGN25628.1"/>
    <property type="molecule type" value="Genomic_DNA"/>
</dbReference>
<dbReference type="Pfam" id="PF19498">
    <property type="entry name" value="DUF6033"/>
    <property type="match status" value="1"/>
</dbReference>